<evidence type="ECO:0000259" key="2">
    <source>
        <dbReference type="Pfam" id="PF04183"/>
    </source>
</evidence>
<comment type="caution">
    <text evidence="4">The sequence shown here is derived from an EMBL/GenBank/DDBJ whole genome shotgun (WGS) entry which is preliminary data.</text>
</comment>
<comment type="similarity">
    <text evidence="1">Belongs to the IucA/IucC family.</text>
</comment>
<dbReference type="PANTHER" id="PTHR34384:SF5">
    <property type="entry name" value="L-2,3-DIAMINOPROPANOATE--CITRATE LIGASE"/>
    <property type="match status" value="1"/>
</dbReference>
<protein>
    <submittedName>
        <fullName evidence="4">AcsD protein</fullName>
    </submittedName>
</protein>
<dbReference type="InterPro" id="IPR043033">
    <property type="entry name" value="PvsD/AcsD-like_thumb_beta"/>
</dbReference>
<evidence type="ECO:0000313" key="5">
    <source>
        <dbReference type="Proteomes" id="UP000233597"/>
    </source>
</evidence>
<feature type="domain" description="Aerobactin siderophore biosynthesis IucA/IucC-like C-terminal" evidence="3">
    <location>
        <begin position="428"/>
        <end position="587"/>
    </location>
</feature>
<evidence type="ECO:0000256" key="1">
    <source>
        <dbReference type="ARBA" id="ARBA00007832"/>
    </source>
</evidence>
<dbReference type="Gene3D" id="1.10.150.640">
    <property type="entry name" value="AcsD, thumb domain, helical bundle"/>
    <property type="match status" value="1"/>
</dbReference>
<dbReference type="OrthoDB" id="495728at2"/>
<dbReference type="InterPro" id="IPR043032">
    <property type="entry name" value="PvsD/AcsD-like_thumb_helix"/>
</dbReference>
<proteinExistence type="inferred from homology"/>
<name>A0A2N3KT75_9PROT</name>
<dbReference type="AlphaFoldDB" id="A0A2N3KT75"/>
<reference evidence="4 5" key="1">
    <citation type="submission" date="2017-09" db="EMBL/GenBank/DDBJ databases">
        <title>Biodiversity and function of Thalassospira species in the particle-attached aromatic-hydrocarbon-degrading consortia from the surface seawater of the South China Sea.</title>
        <authorList>
            <person name="Dong C."/>
            <person name="Liu R."/>
            <person name="Shao Z."/>
        </authorList>
    </citation>
    <scope>NUCLEOTIDE SEQUENCE [LARGE SCALE GENOMIC DNA]</scope>
    <source>
        <strain evidence="4 5">CSC1P2</strain>
    </source>
</reference>
<dbReference type="Gene3D" id="1.10.340.60">
    <property type="entry name" value="AcsD, palm domain, helix bundle"/>
    <property type="match status" value="1"/>
</dbReference>
<evidence type="ECO:0000313" key="4">
    <source>
        <dbReference type="EMBL" id="PKR53745.1"/>
    </source>
</evidence>
<gene>
    <name evidence="4" type="ORF">COO20_12025</name>
</gene>
<dbReference type="EMBL" id="NWTK01000007">
    <property type="protein sequence ID" value="PKR53745.1"/>
    <property type="molecule type" value="Genomic_DNA"/>
</dbReference>
<dbReference type="GO" id="GO:0016881">
    <property type="term" value="F:acid-amino acid ligase activity"/>
    <property type="evidence" value="ECO:0007669"/>
    <property type="project" value="UniProtKB-ARBA"/>
</dbReference>
<dbReference type="RefSeq" id="WP_101266817.1">
    <property type="nucleotide sequence ID" value="NZ_NWTK01000007.1"/>
</dbReference>
<dbReference type="Proteomes" id="UP000233597">
    <property type="component" value="Unassembled WGS sequence"/>
</dbReference>
<dbReference type="InterPro" id="IPR007310">
    <property type="entry name" value="Aerobactin_biosyn_IucA/IucC_N"/>
</dbReference>
<sequence length="606" mass="67213">MVGNTIFKEEETIALHPQKTSAKLPETAAQQASSHALFNCLIKEFALPQGLVQYCWPNDRDRLPVEITHASSHVVPLHVTMSDAAEFFVLVDRQSSIGTHYYLSHIYGKLPAGRWKQLDAELLAARLLSSCAQPGTPVNGELLKQIQASITLSEDIAAHIDATQPDPFADYAASEQNLWFGHPSHPAPKARLWPASAAIKKYSPEFAPAIQMHVLEVPVPGLKITTDRARPQDMLAGVADQTGCRAGYARISLHPVQAKQFLADPRTQALLANGSITDLGETGFKAQPTASIRTMYVDGHDYFIKGSLNVRITNCVRKNAWYELESAVLINAILGELTQTDPASTGGLNLIEEPASISWHPDDANEEDAIWFTEQTGAILRRNFCQGQKRDRHIVAATLFARDLDMQSNFDRFLERFDVKPSDGAKLAWFETYLEALVKPVLYLFYNHGIVLEPHLQNTVIAHEGGHPVQVLLRDYEGAKLTSDKGVNFLPADIHPKIRQSMEYDRKAGWARISYCLFVNNLGEAILAMSENAPALAQAMWHATRQKLKQISRELQVPTPELDQLIEDGMVACKTNFKVRLAAEADRKAGYVALVAPWSSEETQNA</sequence>
<dbReference type="Gene3D" id="3.30.160.870">
    <property type="match status" value="1"/>
</dbReference>
<dbReference type="Pfam" id="PF06276">
    <property type="entry name" value="FhuF"/>
    <property type="match status" value="1"/>
</dbReference>
<dbReference type="GO" id="GO:0019290">
    <property type="term" value="P:siderophore biosynthetic process"/>
    <property type="evidence" value="ECO:0007669"/>
    <property type="project" value="InterPro"/>
</dbReference>
<dbReference type="InterPro" id="IPR043045">
    <property type="entry name" value="PvsD/AcsD-like_palm_helix"/>
</dbReference>
<dbReference type="Pfam" id="PF04183">
    <property type="entry name" value="IucA_IucC"/>
    <property type="match status" value="1"/>
</dbReference>
<feature type="domain" description="Aerobactin siderophore biosynthesis IucA/IucC N-terminal" evidence="2">
    <location>
        <begin position="170"/>
        <end position="401"/>
    </location>
</feature>
<dbReference type="Gene3D" id="2.30.30.1240">
    <property type="entry name" value="AscD, thumb domain, four stranded beta-sheet"/>
    <property type="match status" value="1"/>
</dbReference>
<dbReference type="InterPro" id="IPR037455">
    <property type="entry name" value="LucA/IucC-like"/>
</dbReference>
<organism evidence="4 5">
    <name type="scientific">Thalassospira marina</name>
    <dbReference type="NCBI Taxonomy" id="2048283"/>
    <lineage>
        <taxon>Bacteria</taxon>
        <taxon>Pseudomonadati</taxon>
        <taxon>Pseudomonadota</taxon>
        <taxon>Alphaproteobacteria</taxon>
        <taxon>Rhodospirillales</taxon>
        <taxon>Thalassospiraceae</taxon>
        <taxon>Thalassospira</taxon>
    </lineage>
</organism>
<evidence type="ECO:0000259" key="3">
    <source>
        <dbReference type="Pfam" id="PF06276"/>
    </source>
</evidence>
<dbReference type="PANTHER" id="PTHR34384">
    <property type="entry name" value="L-2,3-DIAMINOPROPANOATE--CITRATE LIGASE"/>
    <property type="match status" value="1"/>
</dbReference>
<accession>A0A2N3KT75</accession>
<dbReference type="InterPro" id="IPR022770">
    <property type="entry name" value="IucA/IucC-like_C"/>
</dbReference>